<evidence type="ECO:0000313" key="25">
    <source>
        <dbReference type="EMBL" id="KAL0326348.1"/>
    </source>
</evidence>
<dbReference type="FunFam" id="3.80.10.10:FF:000288">
    <property type="entry name" value="LRR receptor-like serine/threonine-protein kinase EFR"/>
    <property type="match status" value="1"/>
</dbReference>
<evidence type="ECO:0000256" key="18">
    <source>
        <dbReference type="ARBA" id="ARBA00023170"/>
    </source>
</evidence>
<dbReference type="PRINTS" id="PR00019">
    <property type="entry name" value="LEURICHRPT"/>
</dbReference>
<evidence type="ECO:0000256" key="10">
    <source>
        <dbReference type="ARBA" id="ARBA00022692"/>
    </source>
</evidence>
<keyword evidence="14 25" id="KW-0418">Kinase</keyword>
<evidence type="ECO:0000256" key="6">
    <source>
        <dbReference type="ARBA" id="ARBA00022527"/>
    </source>
</evidence>
<keyword evidence="6" id="KW-0723">Serine/threonine-protein kinase</keyword>
<keyword evidence="5" id="KW-1003">Cell membrane</keyword>
<keyword evidence="8" id="KW-0433">Leucine-rich repeat</keyword>
<dbReference type="Pfam" id="PF00560">
    <property type="entry name" value="LRR_1"/>
    <property type="match status" value="6"/>
</dbReference>
<comment type="caution">
    <text evidence="25">The sequence shown here is derived from an EMBL/GenBank/DDBJ whole genome shotgun (WGS) entry which is preliminary data.</text>
</comment>
<evidence type="ECO:0000256" key="15">
    <source>
        <dbReference type="ARBA" id="ARBA00022840"/>
    </source>
</evidence>
<dbReference type="PANTHER" id="PTHR27008:SF596">
    <property type="entry name" value="OS02G0215500 PROTEIN"/>
    <property type="match status" value="1"/>
</dbReference>
<feature type="binding site" evidence="22">
    <location>
        <position position="699"/>
    </location>
    <ligand>
        <name>ATP</name>
        <dbReference type="ChEBI" id="CHEBI:30616"/>
    </ligand>
</feature>
<keyword evidence="18 25" id="KW-0675">Receptor</keyword>
<dbReference type="GO" id="GO:0005524">
    <property type="term" value="F:ATP binding"/>
    <property type="evidence" value="ECO:0007669"/>
    <property type="project" value="UniProtKB-UniRule"/>
</dbReference>
<evidence type="ECO:0000256" key="4">
    <source>
        <dbReference type="ARBA" id="ARBA00012513"/>
    </source>
</evidence>
<reference evidence="25" key="2">
    <citation type="journal article" date="2024" name="Plant">
        <title>Genomic evolution and insights into agronomic trait innovations of Sesamum species.</title>
        <authorList>
            <person name="Miao H."/>
            <person name="Wang L."/>
            <person name="Qu L."/>
            <person name="Liu H."/>
            <person name="Sun Y."/>
            <person name="Le M."/>
            <person name="Wang Q."/>
            <person name="Wei S."/>
            <person name="Zheng Y."/>
            <person name="Lin W."/>
            <person name="Duan Y."/>
            <person name="Cao H."/>
            <person name="Xiong S."/>
            <person name="Wang X."/>
            <person name="Wei L."/>
            <person name="Li C."/>
            <person name="Ma Q."/>
            <person name="Ju M."/>
            <person name="Zhao R."/>
            <person name="Li G."/>
            <person name="Mu C."/>
            <person name="Tian Q."/>
            <person name="Mei H."/>
            <person name="Zhang T."/>
            <person name="Gao T."/>
            <person name="Zhang H."/>
        </authorList>
    </citation>
    <scope>NUCLEOTIDE SEQUENCE</scope>
    <source>
        <strain evidence="25">G02</strain>
    </source>
</reference>
<evidence type="ECO:0000256" key="19">
    <source>
        <dbReference type="ARBA" id="ARBA00023180"/>
    </source>
</evidence>
<keyword evidence="9" id="KW-0808">Transferase</keyword>
<keyword evidence="12" id="KW-0677">Repeat</keyword>
<dbReference type="PROSITE" id="PS00107">
    <property type="entry name" value="PROTEIN_KINASE_ATP"/>
    <property type="match status" value="1"/>
</dbReference>
<evidence type="ECO:0000256" key="11">
    <source>
        <dbReference type="ARBA" id="ARBA00022729"/>
    </source>
</evidence>
<dbReference type="Gene3D" id="3.80.10.10">
    <property type="entry name" value="Ribonuclease Inhibitor"/>
    <property type="match status" value="4"/>
</dbReference>
<dbReference type="InterPro" id="IPR032675">
    <property type="entry name" value="LRR_dom_sf"/>
</dbReference>
<dbReference type="InterPro" id="IPR008271">
    <property type="entry name" value="Ser/Thr_kinase_AS"/>
</dbReference>
<dbReference type="Gene3D" id="1.10.510.10">
    <property type="entry name" value="Transferase(Phosphotransferase) domain 1"/>
    <property type="match status" value="1"/>
</dbReference>
<evidence type="ECO:0000256" key="21">
    <source>
        <dbReference type="ARBA" id="ARBA00048679"/>
    </source>
</evidence>
<evidence type="ECO:0000256" key="22">
    <source>
        <dbReference type="PROSITE-ProRule" id="PRU10141"/>
    </source>
</evidence>
<dbReference type="InterPro" id="IPR003591">
    <property type="entry name" value="Leu-rich_rpt_typical-subtyp"/>
</dbReference>
<evidence type="ECO:0000256" key="17">
    <source>
        <dbReference type="ARBA" id="ARBA00023136"/>
    </source>
</evidence>
<feature type="domain" description="Protein kinase" evidence="24">
    <location>
        <begin position="670"/>
        <end position="956"/>
    </location>
</feature>
<dbReference type="InterPro" id="IPR001245">
    <property type="entry name" value="Ser-Thr/Tyr_kinase_cat_dom"/>
</dbReference>
<dbReference type="InterPro" id="IPR051809">
    <property type="entry name" value="Plant_receptor-like_S/T_kinase"/>
</dbReference>
<dbReference type="EMBL" id="JACGWJ010000023">
    <property type="protein sequence ID" value="KAL0326348.1"/>
    <property type="molecule type" value="Genomic_DNA"/>
</dbReference>
<dbReference type="InterPro" id="IPR011009">
    <property type="entry name" value="Kinase-like_dom_sf"/>
</dbReference>
<dbReference type="GO" id="GO:0051707">
    <property type="term" value="P:response to other organism"/>
    <property type="evidence" value="ECO:0007669"/>
    <property type="project" value="UniProtKB-ARBA"/>
</dbReference>
<reference evidence="25" key="1">
    <citation type="submission" date="2020-06" db="EMBL/GenBank/DDBJ databases">
        <authorList>
            <person name="Li T."/>
            <person name="Hu X."/>
            <person name="Zhang T."/>
            <person name="Song X."/>
            <person name="Zhang H."/>
            <person name="Dai N."/>
            <person name="Sheng W."/>
            <person name="Hou X."/>
            <person name="Wei L."/>
        </authorList>
    </citation>
    <scope>NUCLEOTIDE SEQUENCE</scope>
    <source>
        <strain evidence="25">G02</strain>
        <tissue evidence="25">Leaf</tissue>
    </source>
</reference>
<dbReference type="PANTHER" id="PTHR27008">
    <property type="entry name" value="OS04G0122200 PROTEIN"/>
    <property type="match status" value="1"/>
</dbReference>
<evidence type="ECO:0000256" key="23">
    <source>
        <dbReference type="SAM" id="Phobius"/>
    </source>
</evidence>
<dbReference type="Pfam" id="PF08263">
    <property type="entry name" value="LRRNT_2"/>
    <property type="match status" value="1"/>
</dbReference>
<dbReference type="FunFam" id="3.80.10.10:FF:000095">
    <property type="entry name" value="LRR receptor-like serine/threonine-protein kinase GSO1"/>
    <property type="match status" value="1"/>
</dbReference>
<evidence type="ECO:0000256" key="7">
    <source>
        <dbReference type="ARBA" id="ARBA00022553"/>
    </source>
</evidence>
<dbReference type="SUPFAM" id="SSF56112">
    <property type="entry name" value="Protein kinase-like (PK-like)"/>
    <property type="match status" value="1"/>
</dbReference>
<organism evidence="25">
    <name type="scientific">Sesamum radiatum</name>
    <name type="common">Black benniseed</name>
    <dbReference type="NCBI Taxonomy" id="300843"/>
    <lineage>
        <taxon>Eukaryota</taxon>
        <taxon>Viridiplantae</taxon>
        <taxon>Streptophyta</taxon>
        <taxon>Embryophyta</taxon>
        <taxon>Tracheophyta</taxon>
        <taxon>Spermatophyta</taxon>
        <taxon>Magnoliopsida</taxon>
        <taxon>eudicotyledons</taxon>
        <taxon>Gunneridae</taxon>
        <taxon>Pentapetalae</taxon>
        <taxon>asterids</taxon>
        <taxon>lamiids</taxon>
        <taxon>Lamiales</taxon>
        <taxon>Pedaliaceae</taxon>
        <taxon>Sesamum</taxon>
    </lineage>
</organism>
<evidence type="ECO:0000256" key="2">
    <source>
        <dbReference type="ARBA" id="ARBA00004479"/>
    </source>
</evidence>
<dbReference type="PROSITE" id="PS00108">
    <property type="entry name" value="PROTEIN_KINASE_ST"/>
    <property type="match status" value="1"/>
</dbReference>
<evidence type="ECO:0000259" key="24">
    <source>
        <dbReference type="PROSITE" id="PS50011"/>
    </source>
</evidence>
<keyword evidence="19" id="KW-0325">Glycoprotein</keyword>
<comment type="catalytic activity">
    <reaction evidence="21">
        <text>L-seryl-[protein] + ATP = O-phospho-L-seryl-[protein] + ADP + H(+)</text>
        <dbReference type="Rhea" id="RHEA:17989"/>
        <dbReference type="Rhea" id="RHEA-COMP:9863"/>
        <dbReference type="Rhea" id="RHEA-COMP:11604"/>
        <dbReference type="ChEBI" id="CHEBI:15378"/>
        <dbReference type="ChEBI" id="CHEBI:29999"/>
        <dbReference type="ChEBI" id="CHEBI:30616"/>
        <dbReference type="ChEBI" id="CHEBI:83421"/>
        <dbReference type="ChEBI" id="CHEBI:456216"/>
        <dbReference type="EC" id="2.7.11.1"/>
    </reaction>
</comment>
<keyword evidence="10 23" id="KW-0812">Transmembrane</keyword>
<dbReference type="FunFam" id="3.30.200.20:FF:000432">
    <property type="entry name" value="LRR receptor-like serine/threonine-protein kinase EFR"/>
    <property type="match status" value="1"/>
</dbReference>
<dbReference type="InterPro" id="IPR013210">
    <property type="entry name" value="LRR_N_plant-typ"/>
</dbReference>
<evidence type="ECO:0000256" key="9">
    <source>
        <dbReference type="ARBA" id="ARBA00022679"/>
    </source>
</evidence>
<dbReference type="SMART" id="SM00369">
    <property type="entry name" value="LRR_TYP"/>
    <property type="match status" value="8"/>
</dbReference>
<dbReference type="Pfam" id="PF07714">
    <property type="entry name" value="PK_Tyr_Ser-Thr"/>
    <property type="match status" value="1"/>
</dbReference>
<feature type="transmembrane region" description="Helical" evidence="23">
    <location>
        <begin position="610"/>
        <end position="635"/>
    </location>
</feature>
<comment type="subcellular location">
    <subcellularLocation>
        <location evidence="1">Cell membrane</location>
        <topology evidence="1">Single-pass membrane protein</topology>
    </subcellularLocation>
    <subcellularLocation>
        <location evidence="2">Membrane</location>
        <topology evidence="2">Single-pass type I membrane protein</topology>
    </subcellularLocation>
</comment>
<evidence type="ECO:0000256" key="1">
    <source>
        <dbReference type="ARBA" id="ARBA00004162"/>
    </source>
</evidence>
<comment type="catalytic activity">
    <reaction evidence="20">
        <text>L-threonyl-[protein] + ATP = O-phospho-L-threonyl-[protein] + ADP + H(+)</text>
        <dbReference type="Rhea" id="RHEA:46608"/>
        <dbReference type="Rhea" id="RHEA-COMP:11060"/>
        <dbReference type="Rhea" id="RHEA-COMP:11605"/>
        <dbReference type="ChEBI" id="CHEBI:15378"/>
        <dbReference type="ChEBI" id="CHEBI:30013"/>
        <dbReference type="ChEBI" id="CHEBI:30616"/>
        <dbReference type="ChEBI" id="CHEBI:61977"/>
        <dbReference type="ChEBI" id="CHEBI:456216"/>
        <dbReference type="EC" id="2.7.11.1"/>
    </reaction>
</comment>
<keyword evidence="15 22" id="KW-0067">ATP-binding</keyword>
<keyword evidence="16 23" id="KW-1133">Transmembrane helix</keyword>
<dbReference type="InterPro" id="IPR000719">
    <property type="entry name" value="Prot_kinase_dom"/>
</dbReference>
<dbReference type="PROSITE" id="PS50011">
    <property type="entry name" value="PROTEIN_KINASE_DOM"/>
    <property type="match status" value="1"/>
</dbReference>
<dbReference type="SMART" id="SM00220">
    <property type="entry name" value="S_TKc"/>
    <property type="match status" value="1"/>
</dbReference>
<keyword evidence="13 22" id="KW-0547">Nucleotide-binding</keyword>
<evidence type="ECO:0000256" key="5">
    <source>
        <dbReference type="ARBA" id="ARBA00022475"/>
    </source>
</evidence>
<evidence type="ECO:0000256" key="8">
    <source>
        <dbReference type="ARBA" id="ARBA00022614"/>
    </source>
</evidence>
<dbReference type="Pfam" id="PF13855">
    <property type="entry name" value="LRR_8"/>
    <property type="match status" value="3"/>
</dbReference>
<accession>A0AAW2M721</accession>
<dbReference type="EC" id="2.7.11.1" evidence="4"/>
<dbReference type="InterPro" id="IPR001611">
    <property type="entry name" value="Leu-rich_rpt"/>
</dbReference>
<evidence type="ECO:0000256" key="20">
    <source>
        <dbReference type="ARBA" id="ARBA00047899"/>
    </source>
</evidence>
<dbReference type="SUPFAM" id="SSF52058">
    <property type="entry name" value="L domain-like"/>
    <property type="match status" value="2"/>
</dbReference>
<comment type="similarity">
    <text evidence="3">Belongs to the protein kinase superfamily. Ser/Thr protein kinase family.</text>
</comment>
<evidence type="ECO:0000256" key="12">
    <source>
        <dbReference type="ARBA" id="ARBA00022737"/>
    </source>
</evidence>
<dbReference type="GO" id="GO:0004674">
    <property type="term" value="F:protein serine/threonine kinase activity"/>
    <property type="evidence" value="ECO:0007669"/>
    <property type="project" value="UniProtKB-KW"/>
</dbReference>
<dbReference type="AlphaFoldDB" id="A0AAW2M721"/>
<evidence type="ECO:0000256" key="14">
    <source>
        <dbReference type="ARBA" id="ARBA00022777"/>
    </source>
</evidence>
<keyword evidence="17 23" id="KW-0472">Membrane</keyword>
<gene>
    <name evidence="25" type="ORF">Sradi_5204100</name>
</gene>
<keyword evidence="11" id="KW-0732">Signal</keyword>
<sequence length="975" mass="107459">MALLALKAAIDHDASGALRSWNETMHYCRWEGVTCSRRHRDRVVSINLRSQGLVGSLSPHLGNLSFLRSIILQNNSFRGQIPEEIGRLRRLEYLEFSNNSFGGEIPRNLTQCRNLYYLNLIGNDLTGTVFPELGSLSKLEALGLSRNRLSGTIPPSIGNLTLLNRLSLADCGLEGQIPGSLVQLQSLILLQLAGNRLTGRIPSGLFNISTIFTFAVRSNRLEGTIPPDVAFTLPNVRNLDLGENHFTGEIPSSLSNASSLTAINLSSNNFTGPMMNNFERLTNLEYFFLSGNNFWGDFSFISSLTNCTSLQVLAVSQNLLNGSLPDSIANLSSQLTYLSLDSNQIHGIIPFGIEKLLNLTYLNLGNNYLSGPIPSSIGKLVKLQELNLEANRFTNDIPPSLGNLTLLNHLYLGYNNISGNLPQSFSNYRNLLTFDLSHNNLNGEIPREIISLSSVSISFSLAYNTLTGPIPPEVGLLRNLADLDLSNNMLSGFIPNTLSTCVSLQRLHLEGNSFDGEIPEGISALSGLQDLDLSRNNLSGPVPSFLADLRLLSLNLSFNRLQGEVPSSGVFKNRSAISIDGNNDLCGGISELKLHSCPSSHPIKRKFKKVLIIIIPTVVVGSLFLILMGFVYVFVHKRRTLAKSRTSMESFKGQFMRLSYRDLLQATDGFSEANLIGAGRFGSVYKGILTDGETMVAVKVLNLNVKGASKSFMAECNALRGIRHRNLLKILSVCSSTDFQGRDFKALVYEFKPNGSLEKWLHYNAEEESEQDENRRNLTMIQRLNIAIDIASALEYLHFGNDTTIIHGDMKPSNILLDDDMTAHVGDFGLAKAISNLSKDLPANGSSSAAIKGTVGYIAPEYGMMDMVSTQGDVYSYGILLLEMFTNRRPTNDAFEDHINLHNFVSRALPGRVTDIADPFLLQELNINDPKRECMASVLAIGVACSEELPRDRMWMTDAVNELKKLRMSLVERRS</sequence>
<name>A0AAW2M721_SESRA</name>
<evidence type="ECO:0000256" key="16">
    <source>
        <dbReference type="ARBA" id="ARBA00022989"/>
    </source>
</evidence>
<dbReference type="Gene3D" id="3.30.200.20">
    <property type="entry name" value="Phosphorylase Kinase, domain 1"/>
    <property type="match status" value="1"/>
</dbReference>
<dbReference type="FunFam" id="1.10.510.10:FF:000358">
    <property type="entry name" value="Putative leucine-rich repeat receptor-like serine/threonine-protein kinase"/>
    <property type="match status" value="1"/>
</dbReference>
<dbReference type="InterPro" id="IPR017441">
    <property type="entry name" value="Protein_kinase_ATP_BS"/>
</dbReference>
<protein>
    <recommendedName>
        <fullName evidence="4">non-specific serine/threonine protein kinase</fullName>
        <ecNumber evidence="4">2.7.11.1</ecNumber>
    </recommendedName>
</protein>
<dbReference type="GO" id="GO:0005886">
    <property type="term" value="C:plasma membrane"/>
    <property type="evidence" value="ECO:0007669"/>
    <property type="project" value="UniProtKB-SubCell"/>
</dbReference>
<proteinExistence type="inferred from homology"/>
<dbReference type="GO" id="GO:0006952">
    <property type="term" value="P:defense response"/>
    <property type="evidence" value="ECO:0007669"/>
    <property type="project" value="UniProtKB-ARBA"/>
</dbReference>
<evidence type="ECO:0000256" key="3">
    <source>
        <dbReference type="ARBA" id="ARBA00008684"/>
    </source>
</evidence>
<evidence type="ECO:0000256" key="13">
    <source>
        <dbReference type="ARBA" id="ARBA00022741"/>
    </source>
</evidence>
<keyword evidence="7" id="KW-0597">Phosphoprotein</keyword>